<accession>A0A128EVU6</accession>
<dbReference type="PANTHER" id="PTHR33823:SF4">
    <property type="entry name" value="GENERAL STRESS PROTEIN 16O"/>
    <property type="match status" value="1"/>
</dbReference>
<dbReference type="InterPro" id="IPR020458">
    <property type="entry name" value="Znf_DskA_TraR_CS"/>
</dbReference>
<dbReference type="PROSITE" id="PS01102">
    <property type="entry name" value="ZF_DKSA_1"/>
    <property type="match status" value="1"/>
</dbReference>
<reference evidence="7" key="1">
    <citation type="submission" date="2016-02" db="EMBL/GenBank/DDBJ databases">
        <authorList>
            <person name="Rodrigo-Torres Lidia"/>
            <person name="Arahal R.David."/>
        </authorList>
    </citation>
    <scope>NUCLEOTIDE SEQUENCE [LARGE SCALE GENOMIC DNA]</scope>
    <source>
        <strain evidence="7">CECT 9029</strain>
    </source>
</reference>
<dbReference type="Gene3D" id="1.20.120.910">
    <property type="entry name" value="DksA, coiled-coil domain"/>
    <property type="match status" value="1"/>
</dbReference>
<keyword evidence="2" id="KW-0863">Zinc-finger</keyword>
<dbReference type="OrthoDB" id="6064855at2"/>
<dbReference type="Proteomes" id="UP000071641">
    <property type="component" value="Unassembled WGS sequence"/>
</dbReference>
<evidence type="ECO:0000256" key="1">
    <source>
        <dbReference type="ARBA" id="ARBA00022723"/>
    </source>
</evidence>
<keyword evidence="7" id="KW-1185">Reference proteome</keyword>
<sequence length="111" mass="12596">MTEHQARLENLKAHILEELDLLKDQADPVALDQPCIGRVARIDAIQQNEMAKSNLRYFQSQLNEVNAALQRLEDEEYGFCEECGVDIPDARLAIKPEVRFCVGCQEGHESL</sequence>
<feature type="zinc finger region" description="dksA C4-type" evidence="4">
    <location>
        <begin position="80"/>
        <end position="104"/>
    </location>
</feature>
<organism evidence="6 7">
    <name type="scientific">Grimontia celer</name>
    <dbReference type="NCBI Taxonomy" id="1796497"/>
    <lineage>
        <taxon>Bacteria</taxon>
        <taxon>Pseudomonadati</taxon>
        <taxon>Pseudomonadota</taxon>
        <taxon>Gammaproteobacteria</taxon>
        <taxon>Vibrionales</taxon>
        <taxon>Vibrionaceae</taxon>
        <taxon>Grimontia</taxon>
    </lineage>
</organism>
<proteinExistence type="predicted"/>
<dbReference type="EMBL" id="FIZX01000001">
    <property type="protein sequence ID" value="CZF78673.1"/>
    <property type="molecule type" value="Genomic_DNA"/>
</dbReference>
<evidence type="ECO:0000256" key="2">
    <source>
        <dbReference type="ARBA" id="ARBA00022771"/>
    </source>
</evidence>
<evidence type="ECO:0000256" key="4">
    <source>
        <dbReference type="PROSITE-ProRule" id="PRU00510"/>
    </source>
</evidence>
<evidence type="ECO:0000256" key="3">
    <source>
        <dbReference type="ARBA" id="ARBA00022833"/>
    </source>
</evidence>
<gene>
    <name evidence="6" type="primary">dksA_1</name>
    <name evidence="6" type="ORF">GCE9029_00986</name>
</gene>
<dbReference type="Pfam" id="PF01258">
    <property type="entry name" value="zf-dskA_traR"/>
    <property type="match status" value="1"/>
</dbReference>
<keyword evidence="3" id="KW-0862">Zinc</keyword>
<evidence type="ECO:0000313" key="6">
    <source>
        <dbReference type="EMBL" id="CZF78673.1"/>
    </source>
</evidence>
<dbReference type="InterPro" id="IPR000962">
    <property type="entry name" value="Znf_DskA_TraR"/>
</dbReference>
<dbReference type="SUPFAM" id="SSF57716">
    <property type="entry name" value="Glucocorticoid receptor-like (DNA-binding domain)"/>
    <property type="match status" value="1"/>
</dbReference>
<evidence type="ECO:0000313" key="7">
    <source>
        <dbReference type="Proteomes" id="UP000071641"/>
    </source>
</evidence>
<dbReference type="PANTHER" id="PTHR33823">
    <property type="entry name" value="RNA POLYMERASE-BINDING TRANSCRIPTION FACTOR DKSA-RELATED"/>
    <property type="match status" value="1"/>
</dbReference>
<dbReference type="RefSeq" id="WP_062661318.1">
    <property type="nucleotide sequence ID" value="NZ_FIZX01000001.1"/>
</dbReference>
<dbReference type="PROSITE" id="PS51128">
    <property type="entry name" value="ZF_DKSA_2"/>
    <property type="match status" value="1"/>
</dbReference>
<keyword evidence="1" id="KW-0479">Metal-binding</keyword>
<protein>
    <submittedName>
        <fullName evidence="6">RNA polymerase-binding transcription factor DksA</fullName>
    </submittedName>
</protein>
<feature type="domain" description="Zinc finger DksA/TraR C4-type" evidence="5">
    <location>
        <begin position="76"/>
        <end position="109"/>
    </location>
</feature>
<dbReference type="GO" id="GO:0008270">
    <property type="term" value="F:zinc ion binding"/>
    <property type="evidence" value="ECO:0007669"/>
    <property type="project" value="UniProtKB-KW"/>
</dbReference>
<name>A0A128EVU6_9GAMM</name>
<evidence type="ECO:0000259" key="5">
    <source>
        <dbReference type="Pfam" id="PF01258"/>
    </source>
</evidence>
<dbReference type="AlphaFoldDB" id="A0A128EVU6"/>
<dbReference type="STRING" id="1796497.GCE9029_00986"/>